<evidence type="ECO:0000313" key="3">
    <source>
        <dbReference type="Proteomes" id="UP000503162"/>
    </source>
</evidence>
<dbReference type="InterPro" id="IPR031709">
    <property type="entry name" value="PutAbiC"/>
</dbReference>
<accession>A0A6G8IJ23</accession>
<keyword evidence="3" id="KW-1185">Reference proteome</keyword>
<dbReference type="EMBL" id="CP049989">
    <property type="protein sequence ID" value="QIM53025.1"/>
    <property type="molecule type" value="Genomic_DNA"/>
</dbReference>
<reference evidence="2 3" key="1">
    <citation type="submission" date="2020-03" db="EMBL/GenBank/DDBJ databases">
        <title>Hydrogenophaga sp. nov. isolated from cyanobacterial mat.</title>
        <authorList>
            <person name="Thorat V."/>
            <person name="Kirdat K."/>
            <person name="Tiwarekar B."/>
            <person name="Costa E.D."/>
            <person name="Yadav A."/>
        </authorList>
    </citation>
    <scope>NUCLEOTIDE SEQUENCE [LARGE SCALE GENOMIC DNA]</scope>
    <source>
        <strain evidence="2 3">BA0156</strain>
    </source>
</reference>
<evidence type="ECO:0000256" key="1">
    <source>
        <dbReference type="SAM" id="Phobius"/>
    </source>
</evidence>
<keyword evidence="1" id="KW-0812">Transmembrane</keyword>
<dbReference type="RefSeq" id="WP_166227682.1">
    <property type="nucleotide sequence ID" value="NZ_CP049989.1"/>
</dbReference>
<protein>
    <recommendedName>
        <fullName evidence="4">Phage abortive infection protein</fullName>
    </recommendedName>
</protein>
<keyword evidence="1" id="KW-0472">Membrane</keyword>
<proteinExistence type="predicted"/>
<sequence>MNKPVSKRLVFAAIAAFAVPPALWIAWGFWGVQWVASNLPNKLELATLGQTGDLFGGVNALFAAFAFAGVLVAAFFQFRTNQHAQHTLEVTLQAQTLASFEPLFFKLLERHDQMYAALRLELRGVIGSAFPGPNAGDPATLAYWLREQVKSGQDTETGAVHEDAVLSDEDYAWVSRNFDEMYITNEHVLGPFYRTTYHLFNLIDKSALSESDKVRYANIARSAMNRDELLLLMLNCAHPRGANMKTLVERYGLLKHISTDRRTNALDVALAATLFHPNARRSAEDRAHQKP</sequence>
<dbReference type="AlphaFoldDB" id="A0A6G8IJ23"/>
<gene>
    <name evidence="2" type="ORF">G9Q37_13160</name>
</gene>
<feature type="transmembrane region" description="Helical" evidence="1">
    <location>
        <begin position="9"/>
        <end position="34"/>
    </location>
</feature>
<dbReference type="KEGG" id="hcz:G9Q37_13160"/>
<feature type="transmembrane region" description="Helical" evidence="1">
    <location>
        <begin position="54"/>
        <end position="76"/>
    </location>
</feature>
<keyword evidence="1" id="KW-1133">Transmembrane helix</keyword>
<evidence type="ECO:0000313" key="2">
    <source>
        <dbReference type="EMBL" id="QIM53025.1"/>
    </source>
</evidence>
<dbReference type="Proteomes" id="UP000503162">
    <property type="component" value="Chromosome"/>
</dbReference>
<dbReference type="Pfam" id="PF16872">
    <property type="entry name" value="putAbiC"/>
    <property type="match status" value="1"/>
</dbReference>
<organism evidence="2 3">
    <name type="scientific">Hydrogenophaga crocea</name>
    <dbReference type="NCBI Taxonomy" id="2716225"/>
    <lineage>
        <taxon>Bacteria</taxon>
        <taxon>Pseudomonadati</taxon>
        <taxon>Pseudomonadota</taxon>
        <taxon>Betaproteobacteria</taxon>
        <taxon>Burkholderiales</taxon>
        <taxon>Comamonadaceae</taxon>
        <taxon>Hydrogenophaga</taxon>
    </lineage>
</organism>
<evidence type="ECO:0008006" key="4">
    <source>
        <dbReference type="Google" id="ProtNLM"/>
    </source>
</evidence>
<name>A0A6G8IJ23_9BURK</name>